<comment type="caution">
    <text evidence="1">The sequence shown here is derived from an EMBL/GenBank/DDBJ whole genome shotgun (WGS) entry which is preliminary data.</text>
</comment>
<evidence type="ECO:0000313" key="1">
    <source>
        <dbReference type="EMBL" id="TGX98543.1"/>
    </source>
</evidence>
<protein>
    <submittedName>
        <fullName evidence="1">DUF4981 domain-containing protein</fullName>
    </submittedName>
</protein>
<reference evidence="1" key="1">
    <citation type="submission" date="2019-04" db="EMBL/GenBank/DDBJ databases">
        <title>Microbes associate with the intestines of laboratory mice.</title>
        <authorList>
            <person name="Navarre W."/>
            <person name="Wong E."/>
            <person name="Huang K."/>
            <person name="Tropini C."/>
            <person name="Ng K."/>
            <person name="Yu B."/>
        </authorList>
    </citation>
    <scope>NUCLEOTIDE SEQUENCE</scope>
    <source>
        <strain evidence="1">NM72_1-8</strain>
    </source>
</reference>
<keyword evidence="2" id="KW-1185">Reference proteome</keyword>
<name>A0AC61R0T9_9FIRM</name>
<sequence>MKWKKVLSLTLSLSMIAGAAYYTAPTAETAKASDTENVDSTYQEPWSSGAGIPRLTSKVSGNTEAQKFTHKEWTGTEYEVDGATVKGADVYEINREEASMFASTSVVYDTVDKAITGAKDYNKAVSDYVQYLTGEGAADWSLVVLQNQALAQGEKYQEFYTTDYTPNAADEWKSNLQLPCSWTRQGFDFSIYTNVQMPWQSKYDSNVSCPQAPVNYNPVGLYRKSFDVDPGLQRTGGRVYISFQGVESAYYVYVNGKEVGYSEDSYSPHSFDITEYLTENGQGNLLAVKVHKFCDGTWMEDQDMYYDGGIFRDVYLYSAPLVHIQDYTVTTDLDENYENATLGLSVDVANASTSEVSGYRVDARLYDEEGEVFVNGITLDMGTIPAANGDADGKATKTAQKTVNAPKLWSAETPNLYTLVLSLYDSSTNAYLGSVSQQLGFREIEFVRTEVDGSGNRTTEDSAYEPIKINGKQLLLKGTNRHDTDPVYGKYVPEETQEEDVKLMKQYNLNAIRTSHYSNDEYLYYLCDKYGLYMMGETNLEAHALQNQETPKTNFKKLAMDRTVTTFERLKNRTAVVIWSTGNESYYSSDAGYADGMFYDLIWYFKEHDSTRPVHSESSNDANGTDMGSNMYPNVGTVQGWARRDMPYVLCEYAHAMGNAVGNLKEYWDAIRSSDNMIGAFVWDWVDQSRLISLDTLPKNYDLTEKAEQAAGTAVIRDIYDVTDEKALASKSATGYALFNEASYNTALSGSGKAFTVEVVCKPTTERGDQVLAAKGDHQFALKTNSSGQLEFFAYYNNNWNSVAADLPADWLNNWHQVAAVYDQGAIKIYCDGTLLASGNGNTTVASSSVALGIGCCADNGRNFDGEISLGRVYTKALTESELASQNSKTPAIGADSDDVLLWADFSEAVLSSRQPYDYYSENFAHKNLYKEEAKGQYYGYGGDSGESPNDGSFCVNGLVSPDRDPQPELWEVKYQYQSVWFTATAKQIMAQEVSVYNENNFLNLNDFDVKWSLLEDGKEIGNGTVAEADVAGRQNGKLSVPYAEKLPENKKAGAEYYLNLSVQLKEDTLWAKAGHEVAYEQFEIPAVVESVKKAVDAEVNVDETDESAITVSGKDFSFRIDKATGAIQNYIWKDEVIMAEGPVPNYWRAPMNNDNNNYSGSLQTINNGVRASNLTVTSNRDGQKVITVTLQAPDYADIKQKMVYTVDGSGAVAVKASVDATAHNFGSRNRFIRIGTIMKLPQGYENVEWYGNGPVEATWDREDFATIGINRTTVSKMFYPYLDTQDTGTVTGVKYITVTDPAKTGAMAIASTDGVEASALHFDVNDLTQARHPYELTPQAETFLTVNYRSQGTGNASCGADTLAAYTLPNDREYTYEYTMIPYTTTDSAMDVTRAYRTKDSLTSLIERIDAITADRISADQISEFEDIAAMCEGLSETARAQVTEARCEKVGEALALAKKLEAVTNVEDKSGSGLGLAVNGTAKLAQRGDSSALEGYADVTGEGANEIFNNIIGGTKPFTIEAVVNPNGVGYEGNEFNMIASKGDDCAAFRISENAIYFFIKNTSGEWIVARSTPLRTDTEDRLNKKLHVAAIYDGNNISVYLEGEELVTVEAGAVAASNYPLGIGYCPQATSRTSQSSIYNIRVYSKALTKEELDAGTMQEGDENVALWLDFDKVQPAEAPSGLRTYTSSLELEPGEAAAVKADKVPFYAAGDITYASGDTGIASVDSGTGVVTAEGIGATVITASCGDKNLEIPVVVGKNSIVPISGISVQSALTLTVGQTHTITAKVTPENTTDKKGLVYASSNRTVAEVDAAGVITAKAAGEADITVASAVRPAVMAKIHLTVTQAGSTGAGDSRALGTAVSEAKKVNLAGYSAASAAAFRKALAEAEAVMANPKATQAQIDAALKALQAAKAALQPEAPTSNIIQAGVLQYKITKASGKNGTVTVDKLLKNKSKVTIPATVKKDGVVYKVTAINKQVFQKNKKLGSVVIGANVTSIGAKSFFGCKKLKSITFKGKKAPKIGSKAFSGIKKNCKITVPKKMSKKNFKTLKKRMKSAGKKVVYKKK</sequence>
<evidence type="ECO:0000313" key="2">
    <source>
        <dbReference type="Proteomes" id="UP000307720"/>
    </source>
</evidence>
<dbReference type="EMBL" id="SRZB01000016">
    <property type="protein sequence ID" value="TGX98543.1"/>
    <property type="molecule type" value="Genomic_DNA"/>
</dbReference>
<proteinExistence type="predicted"/>
<dbReference type="Proteomes" id="UP000307720">
    <property type="component" value="Unassembled WGS sequence"/>
</dbReference>
<accession>A0AC61R0T9</accession>
<gene>
    <name evidence="1" type="ORF">E5357_08490</name>
</gene>
<organism evidence="1 2">
    <name type="scientific">Hominisplanchenecus murintestinalis</name>
    <dbReference type="NCBI Taxonomy" id="2941517"/>
    <lineage>
        <taxon>Bacteria</taxon>
        <taxon>Bacillati</taxon>
        <taxon>Bacillota</taxon>
        <taxon>Clostridia</taxon>
        <taxon>Lachnospirales</taxon>
        <taxon>Lachnospiraceae</taxon>
        <taxon>Hominisplanchenecus</taxon>
    </lineage>
</organism>